<gene>
    <name evidence="5" type="ORF">J2736_000257</name>
</gene>
<keyword evidence="2" id="KW-1133">Transmembrane helix</keyword>
<feature type="domain" description="DUF7601" evidence="4">
    <location>
        <begin position="1077"/>
        <end position="1184"/>
    </location>
</feature>
<dbReference type="InterPro" id="IPR008966">
    <property type="entry name" value="Adhesion_dom_sf"/>
</dbReference>
<keyword evidence="2" id="KW-0812">Transmembrane</keyword>
<evidence type="ECO:0000256" key="2">
    <source>
        <dbReference type="SAM" id="Phobius"/>
    </source>
</evidence>
<evidence type="ECO:0000256" key="1">
    <source>
        <dbReference type="SAM" id="MobiDB-lite"/>
    </source>
</evidence>
<proteinExistence type="predicted"/>
<dbReference type="Gene3D" id="2.60.40.1140">
    <property type="entry name" value="Collagen-binding surface protein Cna, B-type domain"/>
    <property type="match status" value="2"/>
</dbReference>
<organism evidence="5 6">
    <name type="scientific">Paenibacillus qinlingensis</name>
    <dbReference type="NCBI Taxonomy" id="1837343"/>
    <lineage>
        <taxon>Bacteria</taxon>
        <taxon>Bacillati</taxon>
        <taxon>Bacillota</taxon>
        <taxon>Bacilli</taxon>
        <taxon>Bacillales</taxon>
        <taxon>Paenibacillaceae</taxon>
        <taxon>Paenibacillus</taxon>
    </lineage>
</organism>
<feature type="domain" description="SpaA-like prealbumin fold" evidence="3">
    <location>
        <begin position="972"/>
        <end position="1056"/>
    </location>
</feature>
<evidence type="ECO:0000313" key="5">
    <source>
        <dbReference type="EMBL" id="MDR6549074.1"/>
    </source>
</evidence>
<feature type="compositionally biased region" description="Polar residues" evidence="1">
    <location>
        <begin position="1381"/>
        <end position="1400"/>
    </location>
</feature>
<evidence type="ECO:0000313" key="6">
    <source>
        <dbReference type="Proteomes" id="UP001267290"/>
    </source>
</evidence>
<feature type="compositionally biased region" description="Basic and acidic residues" evidence="1">
    <location>
        <begin position="1309"/>
        <end position="1345"/>
    </location>
</feature>
<dbReference type="EMBL" id="JAVDSB010000001">
    <property type="protein sequence ID" value="MDR6549074.1"/>
    <property type="molecule type" value="Genomic_DNA"/>
</dbReference>
<dbReference type="SUPFAM" id="SSF49478">
    <property type="entry name" value="Cna protein B-type domain"/>
    <property type="match status" value="1"/>
</dbReference>
<dbReference type="Pfam" id="PF17802">
    <property type="entry name" value="SpaA"/>
    <property type="match status" value="1"/>
</dbReference>
<dbReference type="InterPro" id="IPR041033">
    <property type="entry name" value="SpaA_PFL_dom_1"/>
</dbReference>
<accession>A0ABU1NNP1</accession>
<comment type="caution">
    <text evidence="5">The sequence shown here is derived from an EMBL/GenBank/DDBJ whole genome shotgun (WGS) entry which is preliminary data.</text>
</comment>
<dbReference type="InterPro" id="IPR013783">
    <property type="entry name" value="Ig-like_fold"/>
</dbReference>
<keyword evidence="2" id="KW-0472">Membrane</keyword>
<name>A0ABU1NNP1_9BACL</name>
<dbReference type="InterPro" id="IPR055382">
    <property type="entry name" value="DUF7601"/>
</dbReference>
<evidence type="ECO:0000259" key="3">
    <source>
        <dbReference type="Pfam" id="PF17802"/>
    </source>
</evidence>
<feature type="domain" description="DUF7601" evidence="4">
    <location>
        <begin position="1193"/>
        <end position="1298"/>
    </location>
</feature>
<dbReference type="RefSeq" id="WP_310222750.1">
    <property type="nucleotide sequence ID" value="NZ_JAVDSB010000001.1"/>
</dbReference>
<sequence>MKLKIGLWLLTIALIIGAVSPPSSMDVWAASADKSGALTGLTWNVKQGTTVIPEGGTIDLANGDELSIEVSFGVPIAGDDPTPTTVVERNDTASFSLSEGFTLTSATTLPLQFDGKLVGTTSLNTTGTNTVTAVTVFDGDADVFDENGGYYGVQGRFNVGLKYDSSGAAGGEGTHQVQILGKTYTVVVPAQPIVYNVLKTGTADLTNKIIHWTVKLSGTKGATAVNLDGYVFSDDLSGVGAYVANTFQVDGVAATPDETGNMVTYTLGDAASVRTIMFDTAIPDDKYYRNHEAESVSNTANLLKDNVLVKSGTGTVTYTTPTWIEKTGAAKHNNPDSESTYDPDDQYITWTLTANRSQAALVGLTITDVLPINLNFVSAQWQTSTDAVTWTDDGASIVVEPAGGAYTRSGTTTTMVRLIITSEVPYNSTDITVNKRTFNNTATLDWTGKPSSSTISTGSVGVGIGYDALKKSGVLDKTNREITWTIKADAKNQPIADMRVYDLLVYDASTSMSLTTGWPGGISEANVSKQSGLQYIPGSDTTSVGTLNVIPIMKNGQQVADLIEVTGLSTTEVNTITFKTRIVDPAVYAGNSNKNVNNTATLFKGMSRLRSATGTVTYQSRTLAKELLKREAMADPAAAVNAQRTTSANDGFDYVDKSVIFRLSVNADSLNFNSSNVASNEGNDMLGTATVTDTLPAGWEFDDVAPGKKYMIFEGTAGSGSSVNATSTTPTPEASVTGLTSNFGTPGQVIFTFAQLDKPYVILVKAKPTDAKLAGYFDSNETSTMTNNLNLQAANWTPGTSNSQQVSIHSEILNKSHGLPVNGTLIWTIVYNPNQLGASGQTIVDTLPLGLDLRTDSTGKLLLDDGHGVSYLTATELTLKPDGSLVDGAAVTLTLGSNLTYDNGTRELTFNIPDYSKAYRLTYLTDITGEIGTIINYAILSQGDANASKQEIQYTITKADSSATLMRGGWLVVVKTIGSTSAPLAGAEFTLYSQDGSTIIRKAVSDADGKLKMKAIPAGTYVLRETAAPAGGYELEGIDHTVSVDTSGLNVVTSIDGKTGADANILAVANYLTNTSGKLVISKTVAGNDGDLSKKFDFTVTFIDAPGVYNYTGTGGAASGTIVSGGTFSLAHGQSIIIAGLPADSKYTVSETNYDNDGYKTTSLDATDVILVDETKTVAFVNTKNVWYASGEGSLTISKNVYGTVTDLTKKFSFSVVLDGALGTYVYSGSGGSGTIQSGGTVALAHGEAITITGLPLGTSYKVSEVDYSAEGYKTTSTGASGVFNSSESKSAAFVNIYMAKEPTTGGEDGGKGNDSKDNTGGEDSGKGNDSKDNTGGEDGGKDNDSMDDISGEGSGRSQQPGGGNGGSSGGAGDNSTDGSNVGSTIDTGNSDKTGHNGTPKTGDHNDKQIGQLGLVIFGAALAALIGTNVILRRRIGRKR</sequence>
<feature type="region of interest" description="Disordered" evidence="1">
    <location>
        <begin position="1302"/>
        <end position="1406"/>
    </location>
</feature>
<dbReference type="Proteomes" id="UP001267290">
    <property type="component" value="Unassembled WGS sequence"/>
</dbReference>
<dbReference type="Gene3D" id="2.60.40.740">
    <property type="match status" value="2"/>
</dbReference>
<feature type="transmembrane region" description="Helical" evidence="2">
    <location>
        <begin position="1410"/>
        <end position="1432"/>
    </location>
</feature>
<feature type="compositionally biased region" description="Gly residues" evidence="1">
    <location>
        <begin position="1361"/>
        <end position="1373"/>
    </location>
</feature>
<dbReference type="SUPFAM" id="SSF49401">
    <property type="entry name" value="Bacterial adhesins"/>
    <property type="match status" value="1"/>
</dbReference>
<dbReference type="Pfam" id="PF24547">
    <property type="entry name" value="DUF7601"/>
    <property type="match status" value="2"/>
</dbReference>
<dbReference type="Gene3D" id="2.60.40.10">
    <property type="entry name" value="Immunoglobulins"/>
    <property type="match status" value="1"/>
</dbReference>
<reference evidence="5 6" key="1">
    <citation type="submission" date="2023-07" db="EMBL/GenBank/DDBJ databases">
        <title>Sorghum-associated microbial communities from plants grown in Nebraska, USA.</title>
        <authorList>
            <person name="Schachtman D."/>
        </authorList>
    </citation>
    <scope>NUCLEOTIDE SEQUENCE [LARGE SCALE GENOMIC DNA]</scope>
    <source>
        <strain evidence="5 6">CC258</strain>
    </source>
</reference>
<protein>
    <submittedName>
        <fullName evidence="5">Uncharacterized protein</fullName>
    </submittedName>
</protein>
<keyword evidence="6" id="KW-1185">Reference proteome</keyword>
<evidence type="ECO:0000259" key="4">
    <source>
        <dbReference type="Pfam" id="PF24547"/>
    </source>
</evidence>